<dbReference type="Gene3D" id="3.90.215.10">
    <property type="entry name" value="Gamma Fibrinogen, chain A, domain 1"/>
    <property type="match status" value="1"/>
</dbReference>
<dbReference type="InterPro" id="IPR020837">
    <property type="entry name" value="Fibrinogen_CS"/>
</dbReference>
<evidence type="ECO:0000313" key="4">
    <source>
        <dbReference type="Proteomes" id="UP001186944"/>
    </source>
</evidence>
<accession>A0AA89BWA8</accession>
<proteinExistence type="predicted"/>
<sequence>MDINGGGWTVFQKRFDGSVGFYRTFEEYKYGFGNASGEYWLGNEYVHYITTKRNCSLRIDLWDWLGKTAHNIYSVFWIDSEQSEYTLHVKGVQGNAGGMFIAHNGQMFSASDRDNDRWSGSCAQHYMGGWWFGICYYSNLNGLYRRPGGSYGFNTTSTLGWRDNAFKIKSLKATRMMIKRRN</sequence>
<protein>
    <recommendedName>
        <fullName evidence="2">Fibrinogen C-terminal domain-containing protein</fullName>
    </recommendedName>
</protein>
<reference evidence="3" key="1">
    <citation type="submission" date="2019-08" db="EMBL/GenBank/DDBJ databases">
        <title>The improved chromosome-level genome for the pearl oyster Pinctada fucata martensii using PacBio sequencing and Hi-C.</title>
        <authorList>
            <person name="Zheng Z."/>
        </authorList>
    </citation>
    <scope>NUCLEOTIDE SEQUENCE</scope>
    <source>
        <strain evidence="3">ZZ-2019</strain>
        <tissue evidence="3">Adductor muscle</tissue>
    </source>
</reference>
<dbReference type="EMBL" id="VSWD01000007">
    <property type="protein sequence ID" value="KAK3098578.1"/>
    <property type="molecule type" value="Genomic_DNA"/>
</dbReference>
<dbReference type="SUPFAM" id="SSF56496">
    <property type="entry name" value="Fibrinogen C-terminal domain-like"/>
    <property type="match status" value="1"/>
</dbReference>
<dbReference type="InterPro" id="IPR050373">
    <property type="entry name" value="Fibrinogen_C-term_domain"/>
</dbReference>
<keyword evidence="4" id="KW-1185">Reference proteome</keyword>
<dbReference type="SMART" id="SM00186">
    <property type="entry name" value="FBG"/>
    <property type="match status" value="1"/>
</dbReference>
<dbReference type="CDD" id="cd00087">
    <property type="entry name" value="FReD"/>
    <property type="match status" value="1"/>
</dbReference>
<evidence type="ECO:0000259" key="2">
    <source>
        <dbReference type="PROSITE" id="PS51406"/>
    </source>
</evidence>
<keyword evidence="1" id="KW-1015">Disulfide bond</keyword>
<dbReference type="PROSITE" id="PS51406">
    <property type="entry name" value="FIBRINOGEN_C_2"/>
    <property type="match status" value="1"/>
</dbReference>
<dbReference type="Proteomes" id="UP001186944">
    <property type="component" value="Unassembled WGS sequence"/>
</dbReference>
<dbReference type="PANTHER" id="PTHR19143">
    <property type="entry name" value="FIBRINOGEN/TENASCIN/ANGIOPOEITIN"/>
    <property type="match status" value="1"/>
</dbReference>
<comment type="caution">
    <text evidence="3">The sequence shown here is derived from an EMBL/GenBank/DDBJ whole genome shotgun (WGS) entry which is preliminary data.</text>
</comment>
<evidence type="ECO:0000313" key="3">
    <source>
        <dbReference type="EMBL" id="KAK3098578.1"/>
    </source>
</evidence>
<organism evidence="3 4">
    <name type="scientific">Pinctada imbricata</name>
    <name type="common">Atlantic pearl-oyster</name>
    <name type="synonym">Pinctada martensii</name>
    <dbReference type="NCBI Taxonomy" id="66713"/>
    <lineage>
        <taxon>Eukaryota</taxon>
        <taxon>Metazoa</taxon>
        <taxon>Spiralia</taxon>
        <taxon>Lophotrochozoa</taxon>
        <taxon>Mollusca</taxon>
        <taxon>Bivalvia</taxon>
        <taxon>Autobranchia</taxon>
        <taxon>Pteriomorphia</taxon>
        <taxon>Pterioida</taxon>
        <taxon>Pterioidea</taxon>
        <taxon>Pteriidae</taxon>
        <taxon>Pinctada</taxon>
    </lineage>
</organism>
<dbReference type="AlphaFoldDB" id="A0AA89BWA8"/>
<dbReference type="GO" id="GO:0005615">
    <property type="term" value="C:extracellular space"/>
    <property type="evidence" value="ECO:0007669"/>
    <property type="project" value="TreeGrafter"/>
</dbReference>
<gene>
    <name evidence="3" type="ORF">FSP39_020874</name>
</gene>
<name>A0AA89BWA8_PINIB</name>
<feature type="domain" description="Fibrinogen C-terminal" evidence="2">
    <location>
        <begin position="1"/>
        <end position="182"/>
    </location>
</feature>
<dbReference type="InterPro" id="IPR036056">
    <property type="entry name" value="Fibrinogen-like_C"/>
</dbReference>
<dbReference type="InterPro" id="IPR014716">
    <property type="entry name" value="Fibrinogen_a/b/g_C_1"/>
</dbReference>
<dbReference type="PROSITE" id="PS00514">
    <property type="entry name" value="FIBRINOGEN_C_1"/>
    <property type="match status" value="1"/>
</dbReference>
<evidence type="ECO:0000256" key="1">
    <source>
        <dbReference type="ARBA" id="ARBA00023157"/>
    </source>
</evidence>
<dbReference type="Pfam" id="PF00147">
    <property type="entry name" value="Fibrinogen_C"/>
    <property type="match status" value="1"/>
</dbReference>
<dbReference type="InterPro" id="IPR002181">
    <property type="entry name" value="Fibrinogen_a/b/g_C_dom"/>
</dbReference>